<dbReference type="InterPro" id="IPR036047">
    <property type="entry name" value="F-box-like_dom_sf"/>
</dbReference>
<feature type="non-terminal residue" evidence="3">
    <location>
        <position position="1"/>
    </location>
</feature>
<dbReference type="SMART" id="SM00579">
    <property type="entry name" value="FBD"/>
    <property type="match status" value="1"/>
</dbReference>
<keyword evidence="4" id="KW-1185">Reference proteome</keyword>
<dbReference type="STRING" id="157652.A0A371FPW9"/>
<dbReference type="Pfam" id="PF08387">
    <property type="entry name" value="FBD"/>
    <property type="match status" value="1"/>
</dbReference>
<accession>A0A371FPW9</accession>
<dbReference type="InterPro" id="IPR006566">
    <property type="entry name" value="FBD"/>
</dbReference>
<dbReference type="InterPro" id="IPR050232">
    <property type="entry name" value="FBL13/AtMIF1-like"/>
</dbReference>
<protein>
    <submittedName>
        <fullName evidence="3">F-box/FBD/LRR-repeat protein</fullName>
    </submittedName>
</protein>
<sequence>MGSKRVRASKKSDEDKDIISDLPEAIIGHILSFLLTKEAVSTCVLSKRWNNLWTFVTKLHFDDREQYRYRYNISKSRLVNSLYRVLLHLNTSSIQSFSLYLSENYDPYHVNRWVSAILHRRVNELYILSKKKVDILTHLLWKSQSLEKLVLNIKDCYIKLPTFVSLSSLTYLGLTDIMFTCKPSNDLQNLTLNFPVLREYRTCNCSWSDVKSVTLEVPMLEVLSIYHTQESTFGDSRTVIKFCAPRLTKFYYNGFAIPDTILFDFDLSTTCVAFADIQLYRSYFGEENDESAGLLASELLKNLNNNVKCLMFQRLEVLAFTDLPQFRVLTCLEIEKVSDFLLKAPLLKPLILKGLLNFDEELSNLENMPSCFKSNLQVLKFEGLKGKKHDLRFAKFVLENAQLLKKANFTTDWNLSGFKLKKVKEMMLSFKTSFGFTIELSVPVL</sequence>
<proteinExistence type="predicted"/>
<dbReference type="SUPFAM" id="SSF81383">
    <property type="entry name" value="F-box domain"/>
    <property type="match status" value="1"/>
</dbReference>
<feature type="domain" description="F-box" evidence="1">
    <location>
        <begin position="22"/>
        <end position="63"/>
    </location>
</feature>
<evidence type="ECO:0000259" key="1">
    <source>
        <dbReference type="SMART" id="SM00256"/>
    </source>
</evidence>
<dbReference type="PANTHER" id="PTHR31900">
    <property type="entry name" value="F-BOX/RNI SUPERFAMILY PROTEIN-RELATED"/>
    <property type="match status" value="1"/>
</dbReference>
<evidence type="ECO:0000259" key="2">
    <source>
        <dbReference type="SMART" id="SM00579"/>
    </source>
</evidence>
<organism evidence="3 4">
    <name type="scientific">Mucuna pruriens</name>
    <name type="common">Velvet bean</name>
    <name type="synonym">Dolichos pruriens</name>
    <dbReference type="NCBI Taxonomy" id="157652"/>
    <lineage>
        <taxon>Eukaryota</taxon>
        <taxon>Viridiplantae</taxon>
        <taxon>Streptophyta</taxon>
        <taxon>Embryophyta</taxon>
        <taxon>Tracheophyta</taxon>
        <taxon>Spermatophyta</taxon>
        <taxon>Magnoliopsida</taxon>
        <taxon>eudicotyledons</taxon>
        <taxon>Gunneridae</taxon>
        <taxon>Pentapetalae</taxon>
        <taxon>rosids</taxon>
        <taxon>fabids</taxon>
        <taxon>Fabales</taxon>
        <taxon>Fabaceae</taxon>
        <taxon>Papilionoideae</taxon>
        <taxon>50 kb inversion clade</taxon>
        <taxon>NPAAA clade</taxon>
        <taxon>indigoferoid/millettioid clade</taxon>
        <taxon>Phaseoleae</taxon>
        <taxon>Mucuna</taxon>
    </lineage>
</organism>
<dbReference type="AlphaFoldDB" id="A0A371FPW9"/>
<dbReference type="PANTHER" id="PTHR31900:SF32">
    <property type="entry name" value="F-BOX_RNI_FBD-LIKE DOMAIN PROTEIN"/>
    <property type="match status" value="1"/>
</dbReference>
<dbReference type="Proteomes" id="UP000257109">
    <property type="component" value="Unassembled WGS sequence"/>
</dbReference>
<evidence type="ECO:0000313" key="4">
    <source>
        <dbReference type="Proteomes" id="UP000257109"/>
    </source>
</evidence>
<dbReference type="InterPro" id="IPR001810">
    <property type="entry name" value="F-box_dom"/>
</dbReference>
<evidence type="ECO:0000313" key="3">
    <source>
        <dbReference type="EMBL" id="RDX80292.1"/>
    </source>
</evidence>
<dbReference type="EMBL" id="QJKJ01008264">
    <property type="protein sequence ID" value="RDX80292.1"/>
    <property type="molecule type" value="Genomic_DNA"/>
</dbReference>
<dbReference type="InterPro" id="IPR053781">
    <property type="entry name" value="F-box_AtFBL13-like"/>
</dbReference>
<feature type="domain" description="FBD" evidence="2">
    <location>
        <begin position="370"/>
        <end position="441"/>
    </location>
</feature>
<dbReference type="OrthoDB" id="1414185at2759"/>
<dbReference type="Gene3D" id="1.20.1280.50">
    <property type="match status" value="1"/>
</dbReference>
<dbReference type="Pfam" id="PF00646">
    <property type="entry name" value="F-box"/>
    <property type="match status" value="1"/>
</dbReference>
<name>A0A371FPW9_MUCPR</name>
<dbReference type="SMART" id="SM00256">
    <property type="entry name" value="FBOX"/>
    <property type="match status" value="1"/>
</dbReference>
<gene>
    <name evidence="3" type="ORF">CR513_39174</name>
</gene>
<comment type="caution">
    <text evidence="3">The sequence shown here is derived from an EMBL/GenBank/DDBJ whole genome shotgun (WGS) entry which is preliminary data.</text>
</comment>
<reference evidence="3" key="1">
    <citation type="submission" date="2018-05" db="EMBL/GenBank/DDBJ databases">
        <title>Draft genome of Mucuna pruriens seed.</title>
        <authorList>
            <person name="Nnadi N.E."/>
            <person name="Vos R."/>
            <person name="Hasami M.H."/>
            <person name="Devisetty U.K."/>
            <person name="Aguiy J.C."/>
        </authorList>
    </citation>
    <scope>NUCLEOTIDE SEQUENCE [LARGE SCALE GENOMIC DNA]</scope>
    <source>
        <strain evidence="3">JCA_2017</strain>
    </source>
</reference>
<dbReference type="CDD" id="cd22160">
    <property type="entry name" value="F-box_AtFBL13-like"/>
    <property type="match status" value="1"/>
</dbReference>